<name>A0A3L7E2C7_9GAMM</name>
<organism evidence="2 3">
    <name type="scientific">Seongchinamella sediminis</name>
    <dbReference type="NCBI Taxonomy" id="2283635"/>
    <lineage>
        <taxon>Bacteria</taxon>
        <taxon>Pseudomonadati</taxon>
        <taxon>Pseudomonadota</taxon>
        <taxon>Gammaproteobacteria</taxon>
        <taxon>Cellvibrionales</taxon>
        <taxon>Halieaceae</taxon>
        <taxon>Seongchinamella</taxon>
    </lineage>
</organism>
<evidence type="ECO:0000313" key="3">
    <source>
        <dbReference type="Proteomes" id="UP000265509"/>
    </source>
</evidence>
<sequence>MFESGQNWELFGYDMRNLGKHFNAAWRDLLWAYDSPLRSRLDEPVELRTPSGTASYQAGQPCAKARTDCSAVLLPEELALTRALRLPLAVEADLEEVLALEVNSSSPFAAADTGYGWALVARDDQFLQVALVIVSLSSAMTYIGHQYDSHDAQAQEVWVDVEGRMVVIRGFGEGRRQECYRRRLFRVGAMLAATALVLLLIVAAGAGFKKLELERLEQIAAVAASDAEQATRMRNTLGAANATTLAVDAVSSLYPSPHLELARLSRLLADDAYVERLSINGREIDLRGRAVDAAAIMQLLSKQPEYATVTTASAIRKIAGTDLEQFHLKIQLQEAVI</sequence>
<gene>
    <name evidence="2" type="ORF">DWB85_00580</name>
</gene>
<dbReference type="AlphaFoldDB" id="A0A3L7E2C7"/>
<dbReference type="InterPro" id="IPR007813">
    <property type="entry name" value="PilN"/>
</dbReference>
<reference evidence="2 3" key="1">
    <citation type="submission" date="2018-07" db="EMBL/GenBank/DDBJ databases">
        <title>Halioglobus sp. genome submission.</title>
        <authorList>
            <person name="Ye M.-Q."/>
            <person name="Du Z.-J."/>
        </authorList>
    </citation>
    <scope>NUCLEOTIDE SEQUENCE [LARGE SCALE GENOMIC DNA]</scope>
    <source>
        <strain evidence="2 3">U0301</strain>
    </source>
</reference>
<protein>
    <submittedName>
        <fullName evidence="2">General secretion pathway protein GspL</fullName>
    </submittedName>
</protein>
<keyword evidence="1" id="KW-0812">Transmembrane</keyword>
<keyword evidence="1" id="KW-0472">Membrane</keyword>
<dbReference type="Proteomes" id="UP000265509">
    <property type="component" value="Unassembled WGS sequence"/>
</dbReference>
<accession>A0A3L7E2C7</accession>
<keyword evidence="1" id="KW-1133">Transmembrane helix</keyword>
<dbReference type="RefSeq" id="WP_117952148.1">
    <property type="nucleotide sequence ID" value="NZ_QRAN01000001.1"/>
</dbReference>
<dbReference type="Pfam" id="PF05137">
    <property type="entry name" value="PilN"/>
    <property type="match status" value="1"/>
</dbReference>
<evidence type="ECO:0000313" key="2">
    <source>
        <dbReference type="EMBL" id="RLQ23686.1"/>
    </source>
</evidence>
<proteinExistence type="predicted"/>
<comment type="caution">
    <text evidence="2">The sequence shown here is derived from an EMBL/GenBank/DDBJ whole genome shotgun (WGS) entry which is preliminary data.</text>
</comment>
<dbReference type="OrthoDB" id="6113458at2"/>
<dbReference type="EMBL" id="QRAN01000001">
    <property type="protein sequence ID" value="RLQ23686.1"/>
    <property type="molecule type" value="Genomic_DNA"/>
</dbReference>
<keyword evidence="3" id="KW-1185">Reference proteome</keyword>
<feature type="transmembrane region" description="Helical" evidence="1">
    <location>
        <begin position="184"/>
        <end position="208"/>
    </location>
</feature>
<evidence type="ECO:0000256" key="1">
    <source>
        <dbReference type="SAM" id="Phobius"/>
    </source>
</evidence>